<dbReference type="GO" id="GO:0003700">
    <property type="term" value="F:DNA-binding transcription factor activity"/>
    <property type="evidence" value="ECO:0007669"/>
    <property type="project" value="InterPro"/>
</dbReference>
<dbReference type="InterPro" id="IPR000551">
    <property type="entry name" value="MerR-type_HTH_dom"/>
</dbReference>
<dbReference type="InterPro" id="IPR047057">
    <property type="entry name" value="MerR_fam"/>
</dbReference>
<dbReference type="GO" id="GO:0046872">
    <property type="term" value="F:metal ion binding"/>
    <property type="evidence" value="ECO:0007669"/>
    <property type="project" value="InterPro"/>
</dbReference>
<dbReference type="InterPro" id="IPR003759">
    <property type="entry name" value="Cbl-bd_cap"/>
</dbReference>
<dbReference type="Pfam" id="PF13411">
    <property type="entry name" value="MerR_1"/>
    <property type="match status" value="1"/>
</dbReference>
<dbReference type="Proteomes" id="UP000199226">
    <property type="component" value="Unassembled WGS sequence"/>
</dbReference>
<accession>A0A1G9UCE3</accession>
<dbReference type="Gene3D" id="3.40.50.280">
    <property type="entry name" value="Cobalamin-binding domain"/>
    <property type="match status" value="1"/>
</dbReference>
<gene>
    <name evidence="6" type="ORF">SAMN05421813_11611</name>
</gene>
<evidence type="ECO:0000256" key="2">
    <source>
        <dbReference type="ARBA" id="ARBA00023015"/>
    </source>
</evidence>
<sequence length="303" mass="34723">MNLFSISQLSQFSGIKPHTIRVWEQRYNALKPNRSDGNTRYYDDYQLRRLLNIVSLMDNGHKVSTLCSMTDDDLFFLVSNSNTPRISESTEYYISQLIAAGISYDAGYFEIIFSDCFLKFGMKDAYMKVIYPMMERIGLMWATNSLPTAHEHFISNIVRQKLLAVLDSIVAPDPASESWLLFLPENEFHEIGLLYAHLIIRLSGKKVIYLGSNLPVESVISAIHDIKPENLLLFLVHYDLPEQIQKSLDKFYESFNGNKIYLAGNDKLISQLNLNRNTEYLHSIESLEEVLNSGAKLKTNTTI</sequence>
<dbReference type="RefSeq" id="WP_090705059.1">
    <property type="nucleotide sequence ID" value="NZ_FNHH01000016.1"/>
</dbReference>
<evidence type="ECO:0000256" key="4">
    <source>
        <dbReference type="ARBA" id="ARBA00023163"/>
    </source>
</evidence>
<keyword evidence="3" id="KW-0238">DNA-binding</keyword>
<dbReference type="GO" id="GO:0003677">
    <property type="term" value="F:DNA binding"/>
    <property type="evidence" value="ECO:0007669"/>
    <property type="project" value="UniProtKB-KW"/>
</dbReference>
<dbReference type="PANTHER" id="PTHR30204:SF69">
    <property type="entry name" value="MERR-FAMILY TRANSCRIPTIONAL REGULATOR"/>
    <property type="match status" value="1"/>
</dbReference>
<dbReference type="SUPFAM" id="SSF46955">
    <property type="entry name" value="Putative DNA-binding domain"/>
    <property type="match status" value="1"/>
</dbReference>
<keyword evidence="2" id="KW-0805">Transcription regulation</keyword>
<feature type="domain" description="HTH merR-type" evidence="5">
    <location>
        <begin position="3"/>
        <end position="72"/>
    </location>
</feature>
<evidence type="ECO:0000313" key="6">
    <source>
        <dbReference type="EMBL" id="SDM57374.1"/>
    </source>
</evidence>
<dbReference type="SUPFAM" id="SSF52242">
    <property type="entry name" value="Cobalamin (vitamin B12)-binding domain"/>
    <property type="match status" value="1"/>
</dbReference>
<dbReference type="Gene3D" id="1.10.1660.10">
    <property type="match status" value="1"/>
</dbReference>
<evidence type="ECO:0000313" key="7">
    <source>
        <dbReference type="Proteomes" id="UP000199226"/>
    </source>
</evidence>
<evidence type="ECO:0000259" key="5">
    <source>
        <dbReference type="PROSITE" id="PS50937"/>
    </source>
</evidence>
<proteinExistence type="predicted"/>
<dbReference type="InterPro" id="IPR009061">
    <property type="entry name" value="DNA-bd_dom_put_sf"/>
</dbReference>
<keyword evidence="4" id="KW-0804">Transcription</keyword>
<dbReference type="PROSITE" id="PS50937">
    <property type="entry name" value="HTH_MERR_2"/>
    <property type="match status" value="1"/>
</dbReference>
<dbReference type="InterPro" id="IPR036724">
    <property type="entry name" value="Cobalamin-bd_sf"/>
</dbReference>
<dbReference type="PANTHER" id="PTHR30204">
    <property type="entry name" value="REDOX-CYCLING DRUG-SENSING TRANSCRIPTIONAL ACTIVATOR SOXR"/>
    <property type="match status" value="1"/>
</dbReference>
<reference evidence="7" key="1">
    <citation type="submission" date="2016-10" db="EMBL/GenBank/DDBJ databases">
        <authorList>
            <person name="Varghese N."/>
            <person name="Submissions S."/>
        </authorList>
    </citation>
    <scope>NUCLEOTIDE SEQUENCE [LARGE SCALE GENOMIC DNA]</scope>
    <source>
        <strain evidence="7">DSM 24536</strain>
    </source>
</reference>
<dbReference type="Gene3D" id="1.10.1240.10">
    <property type="entry name" value="Methionine synthase domain"/>
    <property type="match status" value="1"/>
</dbReference>
<dbReference type="AlphaFoldDB" id="A0A1G9UCE3"/>
<protein>
    <submittedName>
        <fullName evidence="6">MerR HTH family regulatory protein</fullName>
    </submittedName>
</protein>
<dbReference type="STRING" id="990371.SAMN05421813_11611"/>
<dbReference type="EMBL" id="FNHH01000016">
    <property type="protein sequence ID" value="SDM57374.1"/>
    <property type="molecule type" value="Genomic_DNA"/>
</dbReference>
<dbReference type="InterPro" id="IPR036594">
    <property type="entry name" value="Meth_synthase_dom"/>
</dbReference>
<keyword evidence="7" id="KW-1185">Reference proteome</keyword>
<evidence type="ECO:0000256" key="3">
    <source>
        <dbReference type="ARBA" id="ARBA00023125"/>
    </source>
</evidence>
<name>A0A1G9UCE3_9SPHI</name>
<organism evidence="6 7">
    <name type="scientific">Daejeonella rubra</name>
    <dbReference type="NCBI Taxonomy" id="990371"/>
    <lineage>
        <taxon>Bacteria</taxon>
        <taxon>Pseudomonadati</taxon>
        <taxon>Bacteroidota</taxon>
        <taxon>Sphingobacteriia</taxon>
        <taxon>Sphingobacteriales</taxon>
        <taxon>Sphingobacteriaceae</taxon>
        <taxon>Daejeonella</taxon>
    </lineage>
</organism>
<dbReference type="SMART" id="SM00422">
    <property type="entry name" value="HTH_MERR"/>
    <property type="match status" value="1"/>
</dbReference>
<dbReference type="CDD" id="cd01104">
    <property type="entry name" value="HTH_MlrA-CarA"/>
    <property type="match status" value="1"/>
</dbReference>
<dbReference type="GO" id="GO:0031419">
    <property type="term" value="F:cobalamin binding"/>
    <property type="evidence" value="ECO:0007669"/>
    <property type="project" value="InterPro"/>
</dbReference>
<evidence type="ECO:0000256" key="1">
    <source>
        <dbReference type="ARBA" id="ARBA00022491"/>
    </source>
</evidence>
<keyword evidence="1" id="KW-0678">Repressor</keyword>
<dbReference type="Pfam" id="PF02607">
    <property type="entry name" value="B12-binding_2"/>
    <property type="match status" value="1"/>
</dbReference>
<dbReference type="OrthoDB" id="9800334at2"/>